<evidence type="ECO:0000313" key="2">
    <source>
        <dbReference type="Proteomes" id="UP000184368"/>
    </source>
</evidence>
<proteinExistence type="predicted"/>
<dbReference type="Proteomes" id="UP000184368">
    <property type="component" value="Unassembled WGS sequence"/>
</dbReference>
<dbReference type="EMBL" id="FQUO01000015">
    <property type="protein sequence ID" value="SHF97975.1"/>
    <property type="molecule type" value="Genomic_DNA"/>
</dbReference>
<dbReference type="RefSeq" id="WP_073046018.1">
    <property type="nucleotide sequence ID" value="NZ_FQUO01000015.1"/>
</dbReference>
<keyword evidence="2" id="KW-1185">Reference proteome</keyword>
<gene>
    <name evidence="1" type="ORF">SAMN05444008_11575</name>
</gene>
<dbReference type="STRING" id="1302690.BUE76_10685"/>
<evidence type="ECO:0000313" key="1">
    <source>
        <dbReference type="EMBL" id="SHF97975.1"/>
    </source>
</evidence>
<accession>A0A1M5G2I1</accession>
<name>A0A1M5G2I1_9BACT</name>
<organism evidence="1 2">
    <name type="scientific">Cnuella takakiae</name>
    <dbReference type="NCBI Taxonomy" id="1302690"/>
    <lineage>
        <taxon>Bacteria</taxon>
        <taxon>Pseudomonadati</taxon>
        <taxon>Bacteroidota</taxon>
        <taxon>Chitinophagia</taxon>
        <taxon>Chitinophagales</taxon>
        <taxon>Chitinophagaceae</taxon>
        <taxon>Cnuella</taxon>
    </lineage>
</organism>
<protein>
    <submittedName>
        <fullName evidence="1">Uncharacterized protein</fullName>
    </submittedName>
</protein>
<dbReference type="AlphaFoldDB" id="A0A1M5G2I1"/>
<sequence>MFQSSYTGIKPLHRNTAYNGGFCRFWFIPVEEVLVMPRINAATQYLVDEPSIRPGAAWLGPIAVPRDRIGFSEEFKRTAAGHYYVHKIEGIHPGESAESRVNFENLPYHKYLAIGKMRAGGFYCLVGTKDSPLSFNPEFRGGLGPGDIAQNLFSFSTNHISKAYVLPQFTADAIASGLPGNGPGDGSGNGGNTMAQKETIPFQNQPTISIPWTPLRQNRFGNFPIVQVWLIEDGGVPYKANAGSIEVDAPPPAFTELTVRLGGNPTGFIEIM</sequence>
<reference evidence="1 2" key="1">
    <citation type="submission" date="2016-11" db="EMBL/GenBank/DDBJ databases">
        <authorList>
            <person name="Jaros S."/>
            <person name="Januszkiewicz K."/>
            <person name="Wedrychowicz H."/>
        </authorList>
    </citation>
    <scope>NUCLEOTIDE SEQUENCE [LARGE SCALE GENOMIC DNA]</scope>
    <source>
        <strain evidence="1 2">DSM 26897</strain>
    </source>
</reference>